<evidence type="ECO:0008006" key="4">
    <source>
        <dbReference type="Google" id="ProtNLM"/>
    </source>
</evidence>
<evidence type="ECO:0000313" key="3">
    <source>
        <dbReference type="Proteomes" id="UP000256561"/>
    </source>
</evidence>
<keyword evidence="1" id="KW-1133">Transmembrane helix</keyword>
<evidence type="ECO:0000256" key="1">
    <source>
        <dbReference type="SAM" id="Phobius"/>
    </source>
</evidence>
<reference evidence="3" key="1">
    <citation type="submission" date="2018-08" db="EMBL/GenBank/DDBJ databases">
        <authorList>
            <person name="Zhang J."/>
            <person name="Du Z.-J."/>
        </authorList>
    </citation>
    <scope>NUCLEOTIDE SEQUENCE [LARGE SCALE GENOMIC DNA]</scope>
    <source>
        <strain evidence="3">KCTC 52655</strain>
    </source>
</reference>
<sequence>MELSTLLPIFISVILGVIAYQQMLINRNKLKLDLYNKRFEVYLSALTFYQEVTSDGPSKECHRDFINKKESAYFLFSKNQKIYELLNKMHSESFKISAYRTGADQLKDSPDVLRKAREDSQNALSWFNGVVDLLREEMKSYLSFN</sequence>
<dbReference type="EMBL" id="QRHA01000002">
    <property type="protein sequence ID" value="RDV27930.1"/>
    <property type="molecule type" value="Genomic_DNA"/>
</dbReference>
<protein>
    <recommendedName>
        <fullName evidence="4">DUF4760 domain-containing protein</fullName>
    </recommendedName>
</protein>
<name>A0A3D8MCG7_9ALTE</name>
<proteinExistence type="predicted"/>
<accession>A0A3D8MCG7</accession>
<keyword evidence="3" id="KW-1185">Reference proteome</keyword>
<dbReference type="RefSeq" id="WP_115591774.1">
    <property type="nucleotide sequence ID" value="NZ_QRHA01000002.1"/>
</dbReference>
<dbReference type="AlphaFoldDB" id="A0A3D8MCG7"/>
<evidence type="ECO:0000313" key="2">
    <source>
        <dbReference type="EMBL" id="RDV27930.1"/>
    </source>
</evidence>
<gene>
    <name evidence="2" type="ORF">DXV75_02865</name>
</gene>
<dbReference type="OrthoDB" id="7033595at2"/>
<dbReference type="Proteomes" id="UP000256561">
    <property type="component" value="Unassembled WGS sequence"/>
</dbReference>
<keyword evidence="1" id="KW-0472">Membrane</keyword>
<keyword evidence="1" id="KW-0812">Transmembrane</keyword>
<feature type="transmembrane region" description="Helical" evidence="1">
    <location>
        <begin position="6"/>
        <end position="25"/>
    </location>
</feature>
<organism evidence="2 3">
    <name type="scientific">Alteromonas aestuariivivens</name>
    <dbReference type="NCBI Taxonomy" id="1938339"/>
    <lineage>
        <taxon>Bacteria</taxon>
        <taxon>Pseudomonadati</taxon>
        <taxon>Pseudomonadota</taxon>
        <taxon>Gammaproteobacteria</taxon>
        <taxon>Alteromonadales</taxon>
        <taxon>Alteromonadaceae</taxon>
        <taxon>Alteromonas/Salinimonas group</taxon>
        <taxon>Alteromonas</taxon>
    </lineage>
</organism>
<comment type="caution">
    <text evidence="2">The sequence shown here is derived from an EMBL/GenBank/DDBJ whole genome shotgun (WGS) entry which is preliminary data.</text>
</comment>